<keyword evidence="11" id="KW-1185">Reference proteome</keyword>
<evidence type="ECO:0000256" key="2">
    <source>
        <dbReference type="ARBA" id="ARBA00022525"/>
    </source>
</evidence>
<proteinExistence type="predicted"/>
<evidence type="ECO:0000313" key="10">
    <source>
        <dbReference type="EMBL" id="CAH0559675.1"/>
    </source>
</evidence>
<dbReference type="SUPFAM" id="SSF48113">
    <property type="entry name" value="Heme-dependent peroxidases"/>
    <property type="match status" value="1"/>
</dbReference>
<dbReference type="PANTHER" id="PTHR11475:SF86">
    <property type="entry name" value="PEROXIDASE"/>
    <property type="match status" value="1"/>
</dbReference>
<comment type="subcellular location">
    <subcellularLocation>
        <location evidence="1">Secreted</location>
    </subcellularLocation>
</comment>
<dbReference type="PANTHER" id="PTHR11475">
    <property type="entry name" value="OXIDASE/PEROXIDASE"/>
    <property type="match status" value="1"/>
</dbReference>
<feature type="chain" id="PRO_5040149225" description="Peroxidase" evidence="9">
    <location>
        <begin position="23"/>
        <end position="595"/>
    </location>
</feature>
<evidence type="ECO:0000256" key="4">
    <source>
        <dbReference type="ARBA" id="ARBA00022617"/>
    </source>
</evidence>
<dbReference type="Gene3D" id="1.10.640.10">
    <property type="entry name" value="Haem peroxidase domain superfamily, animal type"/>
    <property type="match status" value="1"/>
</dbReference>
<keyword evidence="6" id="KW-0560">Oxidoreductase</keyword>
<reference evidence="10" key="1">
    <citation type="submission" date="2021-12" db="EMBL/GenBank/DDBJ databases">
        <authorList>
            <person name="King R."/>
        </authorList>
    </citation>
    <scope>NUCLEOTIDE SEQUENCE</scope>
</reference>
<dbReference type="GO" id="GO:0004601">
    <property type="term" value="F:peroxidase activity"/>
    <property type="evidence" value="ECO:0007669"/>
    <property type="project" value="UniProtKB-KW"/>
</dbReference>
<dbReference type="EMBL" id="OV121137">
    <property type="protein sequence ID" value="CAH0559675.1"/>
    <property type="molecule type" value="Genomic_DNA"/>
</dbReference>
<organism evidence="10 11">
    <name type="scientific">Brassicogethes aeneus</name>
    <name type="common">Rape pollen beetle</name>
    <name type="synonym">Meligethes aeneus</name>
    <dbReference type="NCBI Taxonomy" id="1431903"/>
    <lineage>
        <taxon>Eukaryota</taxon>
        <taxon>Metazoa</taxon>
        <taxon>Ecdysozoa</taxon>
        <taxon>Arthropoda</taxon>
        <taxon>Hexapoda</taxon>
        <taxon>Insecta</taxon>
        <taxon>Pterygota</taxon>
        <taxon>Neoptera</taxon>
        <taxon>Endopterygota</taxon>
        <taxon>Coleoptera</taxon>
        <taxon>Polyphaga</taxon>
        <taxon>Cucujiformia</taxon>
        <taxon>Nitidulidae</taxon>
        <taxon>Meligethinae</taxon>
        <taxon>Brassicogethes</taxon>
    </lineage>
</organism>
<evidence type="ECO:0000256" key="7">
    <source>
        <dbReference type="ARBA" id="ARBA00023004"/>
    </source>
</evidence>
<dbReference type="OrthoDB" id="823504at2759"/>
<dbReference type="FunFam" id="1.10.640.10:FF:000003">
    <property type="entry name" value="chorion peroxidase"/>
    <property type="match status" value="1"/>
</dbReference>
<dbReference type="AlphaFoldDB" id="A0A9P0B844"/>
<keyword evidence="3" id="KW-0575">Peroxidase</keyword>
<keyword evidence="5 9" id="KW-0732">Signal</keyword>
<evidence type="ECO:0000256" key="8">
    <source>
        <dbReference type="PIRSR" id="PIRSR619791-2"/>
    </source>
</evidence>
<dbReference type="GO" id="GO:0046872">
    <property type="term" value="F:metal ion binding"/>
    <property type="evidence" value="ECO:0007669"/>
    <property type="project" value="UniProtKB-KW"/>
</dbReference>
<protein>
    <recommendedName>
        <fullName evidence="12">Peroxidase</fullName>
    </recommendedName>
</protein>
<dbReference type="InterPro" id="IPR019791">
    <property type="entry name" value="Haem_peroxidase_animal"/>
</dbReference>
<keyword evidence="2" id="KW-0964">Secreted</keyword>
<gene>
    <name evidence="10" type="ORF">MELIAE_LOCUS9706</name>
</gene>
<dbReference type="InterPro" id="IPR037120">
    <property type="entry name" value="Haem_peroxidase_sf_animal"/>
</dbReference>
<dbReference type="CDD" id="cd09823">
    <property type="entry name" value="peroxinectin_like"/>
    <property type="match status" value="1"/>
</dbReference>
<evidence type="ECO:0000256" key="5">
    <source>
        <dbReference type="ARBA" id="ARBA00022729"/>
    </source>
</evidence>
<keyword evidence="4 8" id="KW-0349">Heme</keyword>
<dbReference type="GO" id="GO:0005576">
    <property type="term" value="C:extracellular region"/>
    <property type="evidence" value="ECO:0007669"/>
    <property type="project" value="UniProtKB-SubCell"/>
</dbReference>
<dbReference type="Pfam" id="PF03098">
    <property type="entry name" value="An_peroxidase"/>
    <property type="match status" value="1"/>
</dbReference>
<dbReference type="GO" id="GO:0020037">
    <property type="term" value="F:heme binding"/>
    <property type="evidence" value="ECO:0007669"/>
    <property type="project" value="InterPro"/>
</dbReference>
<keyword evidence="7 8" id="KW-0408">Iron</keyword>
<keyword evidence="8" id="KW-0479">Metal-binding</keyword>
<feature type="signal peptide" evidence="9">
    <location>
        <begin position="1"/>
        <end position="22"/>
    </location>
</feature>
<name>A0A9P0B844_BRAAE</name>
<feature type="binding site" description="axial binding residue" evidence="8">
    <location>
        <position position="356"/>
    </location>
    <ligand>
        <name>heme b</name>
        <dbReference type="ChEBI" id="CHEBI:60344"/>
    </ligand>
    <ligandPart>
        <name>Fe</name>
        <dbReference type="ChEBI" id="CHEBI:18248"/>
    </ligandPart>
</feature>
<accession>A0A9P0B844</accession>
<dbReference type="GO" id="GO:0006979">
    <property type="term" value="P:response to oxidative stress"/>
    <property type="evidence" value="ECO:0007669"/>
    <property type="project" value="InterPro"/>
</dbReference>
<dbReference type="Proteomes" id="UP001154078">
    <property type="component" value="Chromosome 6"/>
</dbReference>
<dbReference type="PRINTS" id="PR00457">
    <property type="entry name" value="ANPEROXIDASE"/>
</dbReference>
<dbReference type="InterPro" id="IPR010255">
    <property type="entry name" value="Haem_peroxidase_sf"/>
</dbReference>
<sequence>MRSMHIAVLLFNFLYYLSPVYSNCPEAPKCDKGYLYRSFDGTCNNLGYPLYGKPDLTYDRLLKANYDDGISTPYKAKDGGPLTPARTISNKLYPDIPLKDPIWTLILMQYGQIVAHDLSNIKQEGPDNCCTNETSKNPKCFAIEVPFDITDRMSLAGIKCISFIRTTTDRDQGCYTENEPVEQVSDVNSILDLSVTYGNSLAKSQELRTGLGGKLKVENRNEQDWPPRDPTPTKTCFLPNTEEACYLTGDKRGNQNLQLTVLQVAYLREHNRVCDILAELNPHWDDEKLFQEARKICIGQHQYVSYYEMLPIFLGRDNLLNYKIIYDTDDFVDDYDSSVNPAVYNEHANAANRYFHSNIEGYLKLYSDKFRLSYSSVRLSNWFDRPSFLEEGDNFGGLCRGLTTQLESNVDTFHTSEITQYLFKKAKTFGKDMKAADVQRNRDHGFRSYNDYRELCGLKRATKFSDLSGEINELAIILLQKLYKSVDDIELTTGGSVENHVQGALAGPTFVCIMLKQFSKTRLSDRFWFERSGKTGFTLDQLNEIRKASISRLLCDNSPTTDYMQPEGFKYTSIFGNKLQDCNTLPSINYTKWKE</sequence>
<dbReference type="GO" id="GO:0022412">
    <property type="term" value="P:cellular process involved in reproduction in multicellular organism"/>
    <property type="evidence" value="ECO:0007669"/>
    <property type="project" value="UniProtKB-ARBA"/>
</dbReference>
<evidence type="ECO:0000256" key="6">
    <source>
        <dbReference type="ARBA" id="ARBA00023002"/>
    </source>
</evidence>
<evidence type="ECO:0000313" key="11">
    <source>
        <dbReference type="Proteomes" id="UP001154078"/>
    </source>
</evidence>
<evidence type="ECO:0008006" key="12">
    <source>
        <dbReference type="Google" id="ProtNLM"/>
    </source>
</evidence>
<evidence type="ECO:0000256" key="3">
    <source>
        <dbReference type="ARBA" id="ARBA00022559"/>
    </source>
</evidence>
<evidence type="ECO:0000256" key="9">
    <source>
        <dbReference type="SAM" id="SignalP"/>
    </source>
</evidence>
<evidence type="ECO:0000256" key="1">
    <source>
        <dbReference type="ARBA" id="ARBA00004613"/>
    </source>
</evidence>
<dbReference type="PROSITE" id="PS50292">
    <property type="entry name" value="PEROXIDASE_3"/>
    <property type="match status" value="1"/>
</dbReference>